<accession>A0A1H2WWV0</accession>
<evidence type="ECO:0000313" key="2">
    <source>
        <dbReference type="Proteomes" id="UP000199529"/>
    </source>
</evidence>
<proteinExistence type="predicted"/>
<gene>
    <name evidence="1" type="ORF">SAMN05216215_1005309</name>
</gene>
<dbReference type="PANTHER" id="PTHR33055:SF3">
    <property type="entry name" value="PUTATIVE TRANSPOSASE FOR IS117-RELATED"/>
    <property type="match status" value="1"/>
</dbReference>
<evidence type="ECO:0000313" key="1">
    <source>
        <dbReference type="EMBL" id="SDW85110.1"/>
    </source>
</evidence>
<dbReference type="EMBL" id="FNOK01000005">
    <property type="protein sequence ID" value="SDW85110.1"/>
    <property type="molecule type" value="Genomic_DNA"/>
</dbReference>
<keyword evidence="2" id="KW-1185">Reference proteome</keyword>
<dbReference type="Proteomes" id="UP000199529">
    <property type="component" value="Unassembled WGS sequence"/>
</dbReference>
<name>A0A1H2WWV0_9PSEU</name>
<dbReference type="AlphaFoldDB" id="A0A1H2WWV0"/>
<protein>
    <recommendedName>
        <fullName evidence="3">Transposase IS116/IS110/IS902 family protein</fullName>
    </recommendedName>
</protein>
<sequence length="94" mass="10240">PITRASGKKKVALARFVHNDRLIDALTTQAFNALLRSPGARAYYDRQRARGAGHNAALRQLANRLVGILHGCLKTGTPYDETTAWAHHIHSAAA</sequence>
<feature type="non-terminal residue" evidence="1">
    <location>
        <position position="1"/>
    </location>
</feature>
<reference evidence="2" key="1">
    <citation type="submission" date="2016-10" db="EMBL/GenBank/DDBJ databases">
        <authorList>
            <person name="Varghese N."/>
            <person name="Submissions S."/>
        </authorList>
    </citation>
    <scope>NUCLEOTIDE SEQUENCE [LARGE SCALE GENOMIC DNA]</scope>
    <source>
        <strain evidence="2">CGMCC 4.3530</strain>
    </source>
</reference>
<organism evidence="1 2">
    <name type="scientific">Saccharopolyspora shandongensis</name>
    <dbReference type="NCBI Taxonomy" id="418495"/>
    <lineage>
        <taxon>Bacteria</taxon>
        <taxon>Bacillati</taxon>
        <taxon>Actinomycetota</taxon>
        <taxon>Actinomycetes</taxon>
        <taxon>Pseudonocardiales</taxon>
        <taxon>Pseudonocardiaceae</taxon>
        <taxon>Saccharopolyspora</taxon>
    </lineage>
</organism>
<evidence type="ECO:0008006" key="3">
    <source>
        <dbReference type="Google" id="ProtNLM"/>
    </source>
</evidence>
<dbReference type="InterPro" id="IPR047650">
    <property type="entry name" value="Transpos_IS110"/>
</dbReference>
<dbReference type="PANTHER" id="PTHR33055">
    <property type="entry name" value="TRANSPOSASE FOR INSERTION SEQUENCE ELEMENT IS1111A"/>
    <property type="match status" value="1"/>
</dbReference>